<dbReference type="CDD" id="cd07197">
    <property type="entry name" value="nitrilase"/>
    <property type="match status" value="1"/>
</dbReference>
<protein>
    <submittedName>
        <fullName evidence="4">N-carbamoyl-D-amino acid hydrolase</fullName>
    </submittedName>
</protein>
<feature type="domain" description="CN hydrolase" evidence="3">
    <location>
        <begin position="329"/>
        <end position="587"/>
    </location>
</feature>
<organism evidence="4 5">
    <name type="scientific">Halobacillus karajensis</name>
    <dbReference type="NCBI Taxonomy" id="195088"/>
    <lineage>
        <taxon>Bacteria</taxon>
        <taxon>Bacillati</taxon>
        <taxon>Bacillota</taxon>
        <taxon>Bacilli</taxon>
        <taxon>Bacillales</taxon>
        <taxon>Bacillaceae</taxon>
        <taxon>Halobacillus</taxon>
    </lineage>
</organism>
<evidence type="ECO:0000313" key="5">
    <source>
        <dbReference type="Proteomes" id="UP000028868"/>
    </source>
</evidence>
<reference evidence="5" key="1">
    <citation type="submission" date="2014-03" db="EMBL/GenBank/DDBJ databases">
        <authorList>
            <person name="Urmite Genomes U."/>
        </authorList>
    </citation>
    <scope>NUCLEOTIDE SEQUENCE [LARGE SCALE GENOMIC DNA]</scope>
    <source>
        <strain evidence="5">HD-03</strain>
    </source>
</reference>
<gene>
    <name evidence="4" type="ORF">BN983_01994</name>
</gene>
<name>A0A024P4R2_9BACI</name>
<keyword evidence="1 4" id="KW-0378">Hydrolase</keyword>
<dbReference type="InterPro" id="IPR050345">
    <property type="entry name" value="Aliph_Amidase/BUP"/>
</dbReference>
<evidence type="ECO:0000256" key="1">
    <source>
        <dbReference type="ARBA" id="ARBA00022801"/>
    </source>
</evidence>
<evidence type="ECO:0000313" key="4">
    <source>
        <dbReference type="EMBL" id="CDQ23743.1"/>
    </source>
</evidence>
<dbReference type="Gene3D" id="3.60.110.10">
    <property type="entry name" value="Carbon-nitrogen hydrolase"/>
    <property type="match status" value="2"/>
</dbReference>
<dbReference type="PANTHER" id="PTHR43674:SF2">
    <property type="entry name" value="BETA-UREIDOPROPIONASE"/>
    <property type="match status" value="1"/>
</dbReference>
<evidence type="ECO:0000259" key="3">
    <source>
        <dbReference type="PROSITE" id="PS50263"/>
    </source>
</evidence>
<keyword evidence="5" id="KW-1185">Reference proteome</keyword>
<proteinExistence type="predicted"/>
<dbReference type="PANTHER" id="PTHR43674">
    <property type="entry name" value="NITRILASE C965.09-RELATED"/>
    <property type="match status" value="1"/>
</dbReference>
<feature type="signal peptide" evidence="2">
    <location>
        <begin position="1"/>
        <end position="24"/>
    </location>
</feature>
<dbReference type="InterPro" id="IPR036526">
    <property type="entry name" value="C-N_Hydrolase_sf"/>
</dbReference>
<reference evidence="4 5" key="2">
    <citation type="submission" date="2014-05" db="EMBL/GenBank/DDBJ databases">
        <title>Draft genome sequence of Halobacillus karajensis HK-03.</title>
        <authorList>
            <person name="Khelaifia S."/>
            <person name="Croce O."/>
            <person name="Lagier J.C."/>
            <person name="Raoult D."/>
        </authorList>
    </citation>
    <scope>NUCLEOTIDE SEQUENCE [LARGE SCALE GENOMIC DNA]</scope>
    <source>
        <strain evidence="4 5">HD-03</strain>
    </source>
</reference>
<dbReference type="RefSeq" id="WP_231622370.1">
    <property type="nucleotide sequence ID" value="NZ_CCDH010000003.1"/>
</dbReference>
<dbReference type="InterPro" id="IPR003010">
    <property type="entry name" value="C-N_Hydrolase"/>
</dbReference>
<accession>A0A024P4R2</accession>
<sequence>MNYRGFFVVLFLLSLVLLPFQTNAVTTKVVEINDQKQEESGDYSPIKVASIQYNPTFKKPDKNIKELYREFEKAFKNGAKLAVAPEMATTGYMFENREGIAPFVEQIPGPTTKIFRKLAAEYDSYIVFGMPEKDADSNLYYNSSVLIGPEGLVGKYRKMHLWETDAYWAARGDAEVEVYDTELGKVAMNICMDSAYYETARTAAVKGADILAFPTNSSAQTISALPARAQQNGLYILSANRSNTEKGFHMVGASAIWSPHGEKLAEAPYSPDAENDINETKTIYGYVNPDHYRNVNKEMLGERRPELYKELSQFIQPWDSRASTESQRVNAMALQYSPILGDKKANQKKVHRLIEEEISKAKDTDLIVLPELSFTGPVTGKSINTIYSLSERDKGKTFSFMSKLAKKHKVNIVYGVIERENNQLYNSAILLNEKGEWKGKYRKTHLDNEEKRWATPGDSLPVFNVEGLGKIGLLIGDDVRFPESSGVLSSKRADMIAVPVSWSGEYSGYMEINPNLSENQYPDNAVVLWDAVAIGAQAYTIFANFVGSEQGFKGSSGLYTLDPLYGLDQPVTGSSKHEEAVTFELNTIQAEHWFNQEKLLQSRHPLYYEPLIQNQNIIQNSAEAK</sequence>
<evidence type="ECO:0000256" key="2">
    <source>
        <dbReference type="SAM" id="SignalP"/>
    </source>
</evidence>
<feature type="chain" id="PRO_5001532560" evidence="2">
    <location>
        <begin position="25"/>
        <end position="625"/>
    </location>
</feature>
<feature type="domain" description="CN hydrolase" evidence="3">
    <location>
        <begin position="46"/>
        <end position="289"/>
    </location>
</feature>
<dbReference type="AlphaFoldDB" id="A0A024P4R2"/>
<dbReference type="GO" id="GO:0016811">
    <property type="term" value="F:hydrolase activity, acting on carbon-nitrogen (but not peptide) bonds, in linear amides"/>
    <property type="evidence" value="ECO:0007669"/>
    <property type="project" value="UniProtKB-ARBA"/>
</dbReference>
<dbReference type="Pfam" id="PF00795">
    <property type="entry name" value="CN_hydrolase"/>
    <property type="match status" value="2"/>
</dbReference>
<dbReference type="Proteomes" id="UP000028868">
    <property type="component" value="Unassembled WGS sequence"/>
</dbReference>
<comment type="caution">
    <text evidence="4">The sequence shown here is derived from an EMBL/GenBank/DDBJ whole genome shotgun (WGS) entry which is preliminary data.</text>
</comment>
<keyword evidence="2" id="KW-0732">Signal</keyword>
<dbReference type="EMBL" id="CCDI010000002">
    <property type="protein sequence ID" value="CDQ23743.1"/>
    <property type="molecule type" value="Genomic_DNA"/>
</dbReference>
<dbReference type="SUPFAM" id="SSF56317">
    <property type="entry name" value="Carbon-nitrogen hydrolase"/>
    <property type="match status" value="2"/>
</dbReference>
<dbReference type="PROSITE" id="PS50263">
    <property type="entry name" value="CN_HYDROLASE"/>
    <property type="match status" value="2"/>
</dbReference>